<sequence length="253" mass="27685">MASPNLDDPNKPVTGHPSSEPQVATGYPRSSAYFYIPPPPSPHFPALHRPHHHHQRSQSSLLCRLSAALLSLSLLLAAFLSITFLVLLLCPLLPSFRLASASASASFSPLLNSTANDGVWNLSIQVTNPNSKLDILYDRLEISVLYKDEFLTARTELLPFDQGKGDQTLLNAQLRNVGATSLDVLKAIGEERSGVVSYGVRVWGLVSFRSDGGWRTRKRLMIVFCYGVEIGYDGSGGGPGRLLNPWKECKVEI</sequence>
<protein>
    <submittedName>
        <fullName evidence="1">Uncharacterized protein</fullName>
    </submittedName>
</protein>
<name>A0ACC0PBW6_RHOML</name>
<dbReference type="EMBL" id="CM046390">
    <property type="protein sequence ID" value="KAI8562920.1"/>
    <property type="molecule type" value="Genomic_DNA"/>
</dbReference>
<organism evidence="1 2">
    <name type="scientific">Rhododendron molle</name>
    <name type="common">Chinese azalea</name>
    <name type="synonym">Azalea mollis</name>
    <dbReference type="NCBI Taxonomy" id="49168"/>
    <lineage>
        <taxon>Eukaryota</taxon>
        <taxon>Viridiplantae</taxon>
        <taxon>Streptophyta</taxon>
        <taxon>Embryophyta</taxon>
        <taxon>Tracheophyta</taxon>
        <taxon>Spermatophyta</taxon>
        <taxon>Magnoliopsida</taxon>
        <taxon>eudicotyledons</taxon>
        <taxon>Gunneridae</taxon>
        <taxon>Pentapetalae</taxon>
        <taxon>asterids</taxon>
        <taxon>Ericales</taxon>
        <taxon>Ericaceae</taxon>
        <taxon>Ericoideae</taxon>
        <taxon>Rhodoreae</taxon>
        <taxon>Rhododendron</taxon>
    </lineage>
</organism>
<proteinExistence type="predicted"/>
<accession>A0ACC0PBW6</accession>
<evidence type="ECO:0000313" key="1">
    <source>
        <dbReference type="EMBL" id="KAI8562920.1"/>
    </source>
</evidence>
<evidence type="ECO:0000313" key="2">
    <source>
        <dbReference type="Proteomes" id="UP001062846"/>
    </source>
</evidence>
<comment type="caution">
    <text evidence="1">The sequence shown here is derived from an EMBL/GenBank/DDBJ whole genome shotgun (WGS) entry which is preliminary data.</text>
</comment>
<keyword evidence="2" id="KW-1185">Reference proteome</keyword>
<reference evidence="1" key="1">
    <citation type="submission" date="2022-02" db="EMBL/GenBank/DDBJ databases">
        <title>Plant Genome Project.</title>
        <authorList>
            <person name="Zhang R.-G."/>
        </authorList>
    </citation>
    <scope>NUCLEOTIDE SEQUENCE</scope>
    <source>
        <strain evidence="1">AT1</strain>
    </source>
</reference>
<dbReference type="Proteomes" id="UP001062846">
    <property type="component" value="Chromosome 3"/>
</dbReference>
<gene>
    <name evidence="1" type="ORF">RHMOL_Rhmol03G0073200</name>
</gene>